<protein>
    <submittedName>
        <fullName evidence="2">Uncharacterized protein</fullName>
    </submittedName>
</protein>
<dbReference type="AlphaFoldDB" id="A0A832M5I6"/>
<sequence length="199" mass="22568">MRLKAIWLTTVSLSTLTLLAAVSLGESVIQLWTPEVAQAAKVTAHLIKRKSINPVLLTRRDYSQLRPARSMAITVVSSEDLLNYTLTQRLSLDYPVRENDRNAPSLLTSRKNQSAEGRQVPSKELFGSADGLVFQSRQNSLEETLKRQKYEIKKLELDLAKEQYYDGKISQIVFNQKAQSYQTALEEYQAFTHSSKMAD</sequence>
<reference evidence="2" key="1">
    <citation type="journal article" date="2020" name="mSystems">
        <title>Genome- and Community-Level Interaction Insights into Carbon Utilization and Element Cycling Functions of Hydrothermarchaeota in Hydrothermal Sediment.</title>
        <authorList>
            <person name="Zhou Z."/>
            <person name="Liu Y."/>
            <person name="Xu W."/>
            <person name="Pan J."/>
            <person name="Luo Z.H."/>
            <person name="Li M."/>
        </authorList>
    </citation>
    <scope>NUCLEOTIDE SEQUENCE [LARGE SCALE GENOMIC DNA]</scope>
    <source>
        <strain evidence="2">SpSt-402</strain>
    </source>
</reference>
<accession>A0A832M5I6</accession>
<evidence type="ECO:0000256" key="1">
    <source>
        <dbReference type="SAM" id="MobiDB-lite"/>
    </source>
</evidence>
<dbReference type="EMBL" id="DSRD01000889">
    <property type="protein sequence ID" value="HGW95443.1"/>
    <property type="molecule type" value="Genomic_DNA"/>
</dbReference>
<name>A0A832M5I6_9CYAN</name>
<gene>
    <name evidence="2" type="ORF">ENR47_14370</name>
</gene>
<proteinExistence type="predicted"/>
<feature type="compositionally biased region" description="Polar residues" evidence="1">
    <location>
        <begin position="105"/>
        <end position="116"/>
    </location>
</feature>
<evidence type="ECO:0000313" key="2">
    <source>
        <dbReference type="EMBL" id="HGW95443.1"/>
    </source>
</evidence>
<feature type="region of interest" description="Disordered" evidence="1">
    <location>
        <begin position="101"/>
        <end position="120"/>
    </location>
</feature>
<comment type="caution">
    <text evidence="2">The sequence shown here is derived from an EMBL/GenBank/DDBJ whole genome shotgun (WGS) entry which is preliminary data.</text>
</comment>
<organism evidence="2">
    <name type="scientific">Oscillatoriales cyanobacterium SpSt-402</name>
    <dbReference type="NCBI Taxonomy" id="2282168"/>
    <lineage>
        <taxon>Bacteria</taxon>
        <taxon>Bacillati</taxon>
        <taxon>Cyanobacteriota</taxon>
        <taxon>Cyanophyceae</taxon>
        <taxon>Oscillatoriophycideae</taxon>
        <taxon>Oscillatoriales</taxon>
    </lineage>
</organism>